<dbReference type="Proteomes" id="UP001144673">
    <property type="component" value="Chromosome 6"/>
</dbReference>
<dbReference type="SUPFAM" id="SSF52777">
    <property type="entry name" value="CoA-dependent acyltransferases"/>
    <property type="match status" value="1"/>
</dbReference>
<dbReference type="KEGG" id="amus:LMH87_000653"/>
<accession>A0A9W8QFF6</accession>
<dbReference type="PANTHER" id="PTHR45527:SF3">
    <property type="entry name" value="SIDEROPHORE SYNTHETASE (EUROFUNG)"/>
    <property type="match status" value="1"/>
</dbReference>
<comment type="caution">
    <text evidence="2">The sequence shown here is derived from an EMBL/GenBank/DDBJ whole genome shotgun (WGS) entry which is preliminary data.</text>
</comment>
<name>A0A9W8QFF6_AKAMU</name>
<protein>
    <submittedName>
        <fullName evidence="2">Uncharacterized protein</fullName>
    </submittedName>
</protein>
<sequence length="258" mass="28294">MTASGTLDLSKDLCQEITRHFGLDRNVIEAISPCTPFQRDVVNCASNEGRHAIGNAVYEVSEDVDADRLAAAWKDSVQCTPALRACIFTSKAGDSFQLVLRESFVFARMSWTSASLKSTIMRDEASAAVAGPRCNRFVLLGEPNTKRVLIWTFSHAFVDTAFRGRILKQVLAAYKDEHGRVVSLPPTPELVDSEDEGYPGTPVSDAAVGMLRATLFWREKLGGLDASVFPHLSSHLTAPAIDKEAKHHIPYPPSVQHK</sequence>
<dbReference type="InterPro" id="IPR023213">
    <property type="entry name" value="CAT-like_dom_sf"/>
</dbReference>
<keyword evidence="3" id="KW-1185">Reference proteome</keyword>
<evidence type="ECO:0000313" key="2">
    <source>
        <dbReference type="EMBL" id="KAJ4155410.1"/>
    </source>
</evidence>
<gene>
    <name evidence="2" type="ORF">LMH87_000653</name>
</gene>
<evidence type="ECO:0000313" key="3">
    <source>
        <dbReference type="Proteomes" id="UP001144673"/>
    </source>
</evidence>
<organism evidence="2 3">
    <name type="scientific">Akanthomyces muscarius</name>
    <name type="common">Entomopathogenic fungus</name>
    <name type="synonym">Lecanicillium muscarium</name>
    <dbReference type="NCBI Taxonomy" id="2231603"/>
    <lineage>
        <taxon>Eukaryota</taxon>
        <taxon>Fungi</taxon>
        <taxon>Dikarya</taxon>
        <taxon>Ascomycota</taxon>
        <taxon>Pezizomycotina</taxon>
        <taxon>Sordariomycetes</taxon>
        <taxon>Hypocreomycetidae</taxon>
        <taxon>Hypocreales</taxon>
        <taxon>Cordycipitaceae</taxon>
        <taxon>Akanthomyces</taxon>
    </lineage>
</organism>
<evidence type="ECO:0000256" key="1">
    <source>
        <dbReference type="ARBA" id="ARBA00022598"/>
    </source>
</evidence>
<dbReference type="GO" id="GO:0031177">
    <property type="term" value="F:phosphopantetheine binding"/>
    <property type="evidence" value="ECO:0007669"/>
    <property type="project" value="TreeGrafter"/>
</dbReference>
<keyword evidence="1" id="KW-0436">Ligase</keyword>
<dbReference type="GO" id="GO:0005737">
    <property type="term" value="C:cytoplasm"/>
    <property type="evidence" value="ECO:0007669"/>
    <property type="project" value="TreeGrafter"/>
</dbReference>
<dbReference type="AlphaFoldDB" id="A0A9W8QFF6"/>
<dbReference type="EMBL" id="JAJHUN010000007">
    <property type="protein sequence ID" value="KAJ4155410.1"/>
    <property type="molecule type" value="Genomic_DNA"/>
</dbReference>
<dbReference type="GeneID" id="80887812"/>
<dbReference type="Gene3D" id="3.30.559.10">
    <property type="entry name" value="Chloramphenicol acetyltransferase-like domain"/>
    <property type="match status" value="1"/>
</dbReference>
<dbReference type="PANTHER" id="PTHR45527">
    <property type="entry name" value="NONRIBOSOMAL PEPTIDE SYNTHETASE"/>
    <property type="match status" value="1"/>
</dbReference>
<dbReference type="GO" id="GO:0044550">
    <property type="term" value="P:secondary metabolite biosynthetic process"/>
    <property type="evidence" value="ECO:0007669"/>
    <property type="project" value="TreeGrafter"/>
</dbReference>
<dbReference type="GO" id="GO:0043041">
    <property type="term" value="P:amino acid activation for nonribosomal peptide biosynthetic process"/>
    <property type="evidence" value="ECO:0007669"/>
    <property type="project" value="TreeGrafter"/>
</dbReference>
<dbReference type="GO" id="GO:0016874">
    <property type="term" value="F:ligase activity"/>
    <property type="evidence" value="ECO:0007669"/>
    <property type="project" value="UniProtKB-KW"/>
</dbReference>
<dbReference type="RefSeq" id="XP_056055534.1">
    <property type="nucleotide sequence ID" value="XM_056198599.1"/>
</dbReference>
<proteinExistence type="predicted"/>
<reference evidence="2" key="1">
    <citation type="journal article" date="2023" name="Access Microbiol">
        <title>De-novo genome assembly for Akanthomyces muscarius, a biocontrol agent of insect agricultural pests.</title>
        <authorList>
            <person name="Erdos Z."/>
            <person name="Studholme D.J."/>
            <person name="Raymond B."/>
            <person name="Sharma M."/>
        </authorList>
    </citation>
    <scope>NUCLEOTIDE SEQUENCE</scope>
    <source>
        <strain evidence="2">Ve6</strain>
    </source>
</reference>